<dbReference type="Pfam" id="PF13439">
    <property type="entry name" value="Glyco_transf_4"/>
    <property type="match status" value="1"/>
</dbReference>
<dbReference type="Gene3D" id="3.40.50.2000">
    <property type="entry name" value="Glycogen Phosphorylase B"/>
    <property type="match status" value="2"/>
</dbReference>
<name>A0A3A4P3Z8_ABYX5</name>
<evidence type="ECO:0000313" key="4">
    <source>
        <dbReference type="EMBL" id="RJP24070.1"/>
    </source>
</evidence>
<dbReference type="Pfam" id="PF00534">
    <property type="entry name" value="Glycos_transf_1"/>
    <property type="match status" value="1"/>
</dbReference>
<dbReference type="Proteomes" id="UP000265882">
    <property type="component" value="Unassembled WGS sequence"/>
</dbReference>
<gene>
    <name evidence="4" type="ORF">C4520_05095</name>
</gene>
<protein>
    <submittedName>
        <fullName evidence="4">Glycosyltransferase family 1 protein</fullName>
    </submittedName>
</protein>
<dbReference type="GO" id="GO:0009103">
    <property type="term" value="P:lipopolysaccharide biosynthetic process"/>
    <property type="evidence" value="ECO:0007669"/>
    <property type="project" value="TreeGrafter"/>
</dbReference>
<dbReference type="EMBL" id="QZKU01000041">
    <property type="protein sequence ID" value="RJP24070.1"/>
    <property type="molecule type" value="Genomic_DNA"/>
</dbReference>
<evidence type="ECO:0000259" key="3">
    <source>
        <dbReference type="Pfam" id="PF13439"/>
    </source>
</evidence>
<reference evidence="4 5" key="1">
    <citation type="journal article" date="2017" name="ISME J.">
        <title>Energy and carbon metabolisms in a deep terrestrial subsurface fluid microbial community.</title>
        <authorList>
            <person name="Momper L."/>
            <person name="Jungbluth S.P."/>
            <person name="Lee M.D."/>
            <person name="Amend J.P."/>
        </authorList>
    </citation>
    <scope>NUCLEOTIDE SEQUENCE [LARGE SCALE GENOMIC DNA]</scope>
    <source>
        <strain evidence="4">SURF_5</strain>
    </source>
</reference>
<dbReference type="FunFam" id="3.40.50.2000:FF:000119">
    <property type="entry name" value="Glycosyl transferase group 1"/>
    <property type="match status" value="1"/>
</dbReference>
<evidence type="ECO:0000259" key="2">
    <source>
        <dbReference type="Pfam" id="PF00534"/>
    </source>
</evidence>
<keyword evidence="1 4" id="KW-0808">Transferase</keyword>
<dbReference type="InterPro" id="IPR028098">
    <property type="entry name" value="Glyco_trans_4-like_N"/>
</dbReference>
<evidence type="ECO:0000256" key="1">
    <source>
        <dbReference type="ARBA" id="ARBA00022679"/>
    </source>
</evidence>
<dbReference type="CDD" id="cd03809">
    <property type="entry name" value="GT4_MtfB-like"/>
    <property type="match status" value="1"/>
</dbReference>
<feature type="domain" description="Glycosyltransferase subfamily 4-like N-terminal" evidence="3">
    <location>
        <begin position="15"/>
        <end position="176"/>
    </location>
</feature>
<dbReference type="InterPro" id="IPR001296">
    <property type="entry name" value="Glyco_trans_1"/>
</dbReference>
<dbReference type="PANTHER" id="PTHR46401:SF2">
    <property type="entry name" value="GLYCOSYLTRANSFERASE WBBK-RELATED"/>
    <property type="match status" value="1"/>
</dbReference>
<dbReference type="PANTHER" id="PTHR46401">
    <property type="entry name" value="GLYCOSYLTRANSFERASE WBBK-RELATED"/>
    <property type="match status" value="1"/>
</dbReference>
<dbReference type="GO" id="GO:0016757">
    <property type="term" value="F:glycosyltransferase activity"/>
    <property type="evidence" value="ECO:0007669"/>
    <property type="project" value="InterPro"/>
</dbReference>
<evidence type="ECO:0000313" key="5">
    <source>
        <dbReference type="Proteomes" id="UP000265882"/>
    </source>
</evidence>
<dbReference type="SUPFAM" id="SSF53756">
    <property type="entry name" value="UDP-Glycosyltransferase/glycogen phosphorylase"/>
    <property type="match status" value="1"/>
</dbReference>
<dbReference type="AlphaFoldDB" id="A0A3A4P3Z8"/>
<organism evidence="4 5">
    <name type="scientific">Abyssobacteria bacterium (strain SURF_5)</name>
    <dbReference type="NCBI Taxonomy" id="2093360"/>
    <lineage>
        <taxon>Bacteria</taxon>
        <taxon>Pseudomonadati</taxon>
        <taxon>Candidatus Hydrogenedentota</taxon>
        <taxon>Candidatus Abyssobacteria</taxon>
    </lineage>
</organism>
<feature type="domain" description="Glycosyl transferase family 1" evidence="2">
    <location>
        <begin position="199"/>
        <end position="353"/>
    </location>
</feature>
<proteinExistence type="predicted"/>
<accession>A0A3A4P3Z8</accession>
<comment type="caution">
    <text evidence="4">The sequence shown here is derived from an EMBL/GenBank/DDBJ whole genome shotgun (WGS) entry which is preliminary data.</text>
</comment>
<sequence length="380" mass="42937">MRIAIDATPIINRSGTGYYTQKLIEFLGRADSENQYVLFCPSGYQRHLERPAMFHYPNFHVEQVRIFNQGWQVAWKQLALPRLVRKFNPDIIHFPAFIASLRLDLPSVLTVHDLCYSLFPETFSRVHRHYYKYMIPRSIAHCDAIIVDSLSTRKDLLERVKTKNGSVKTVHLGVDPVTFFKVTDEERRAAVRDKYALPQLFLLSVGTLEPRKNIPSLIRAFSYGVVAKALPHHLVVTGRRGWLFDEIFREVGLLNLSGRIHFPGYVDQADLPALYSMAQALVYPSLYEGFGLPCLEAMSCGTPVIASGVSSLPEIVAQNALKVDPLSVDSIAEALNKICVDSDLREQLSEAGIRHASRFSWLTTAKKTLEVYADTRNQAS</sequence>